<evidence type="ECO:0000313" key="1">
    <source>
        <dbReference type="EMBL" id="CAB5078210.1"/>
    </source>
</evidence>
<dbReference type="AlphaFoldDB" id="A0A6J7VJ19"/>
<reference evidence="1" key="1">
    <citation type="submission" date="2020-05" db="EMBL/GenBank/DDBJ databases">
        <authorList>
            <person name="Chiriac C."/>
            <person name="Salcher M."/>
            <person name="Ghai R."/>
            <person name="Kavagutti S V."/>
        </authorList>
    </citation>
    <scope>NUCLEOTIDE SEQUENCE</scope>
</reference>
<protein>
    <submittedName>
        <fullName evidence="1">Unannotated protein</fullName>
    </submittedName>
</protein>
<organism evidence="1">
    <name type="scientific">freshwater metagenome</name>
    <dbReference type="NCBI Taxonomy" id="449393"/>
    <lineage>
        <taxon>unclassified sequences</taxon>
        <taxon>metagenomes</taxon>
        <taxon>ecological metagenomes</taxon>
    </lineage>
</organism>
<proteinExistence type="predicted"/>
<gene>
    <name evidence="1" type="ORF">UFOPK4367_01538</name>
</gene>
<dbReference type="EMBL" id="CAFBRC010000156">
    <property type="protein sequence ID" value="CAB5078210.1"/>
    <property type="molecule type" value="Genomic_DNA"/>
</dbReference>
<accession>A0A6J7VJ19</accession>
<name>A0A6J7VJ19_9ZZZZ</name>
<sequence>MALGSIEVTLTREEGEGIDGARCGCVERDDDGAAISDNGGRLLSGGRLSGGQSGELLVASARACVGAIHAGNGGGSGCCASRGSG</sequence>